<evidence type="ECO:0000313" key="1">
    <source>
        <dbReference type="EMBL" id="HGG00578.1"/>
    </source>
</evidence>
<dbReference type="EMBL" id="DSPX01000078">
    <property type="protein sequence ID" value="HGG00578.1"/>
    <property type="molecule type" value="Genomic_DNA"/>
</dbReference>
<reference evidence="1" key="1">
    <citation type="journal article" date="2020" name="mSystems">
        <title>Genome- and Community-Level Interaction Insights into Carbon Utilization and Element Cycling Functions of Hydrothermarchaeota in Hydrothermal Sediment.</title>
        <authorList>
            <person name="Zhou Z."/>
            <person name="Liu Y."/>
            <person name="Xu W."/>
            <person name="Pan J."/>
            <person name="Luo Z.H."/>
            <person name="Li M."/>
        </authorList>
    </citation>
    <scope>NUCLEOTIDE SEQUENCE [LARGE SCALE GENOMIC DNA]</scope>
    <source>
        <strain evidence="1">SpSt-374</strain>
    </source>
</reference>
<gene>
    <name evidence="1" type="ORF">ENR15_07975</name>
</gene>
<protein>
    <submittedName>
        <fullName evidence="1">Uncharacterized protein</fullName>
    </submittedName>
</protein>
<comment type="caution">
    <text evidence="1">The sequence shown here is derived from an EMBL/GenBank/DDBJ whole genome shotgun (WGS) entry which is preliminary data.</text>
</comment>
<dbReference type="AlphaFoldDB" id="A0A7C3VLD4"/>
<accession>A0A7C3VLD4</accession>
<name>A0A7C3VLD4_9CYAN</name>
<sequence length="116" mass="13070">MTTSTTITAVNFSALLLPPLRYFGGGNRGWLPLKQPRQGWALRATYQLPATSFGQFIGLWKYTYSRDIRWSAKGDMGWNYIRIHRRSSNTAFPDRGESLAILTPGIPENIAMDMGT</sequence>
<proteinExistence type="predicted"/>
<organism evidence="1">
    <name type="scientific">Planktothricoides sp. SpSt-374</name>
    <dbReference type="NCBI Taxonomy" id="2282167"/>
    <lineage>
        <taxon>Bacteria</taxon>
        <taxon>Bacillati</taxon>
        <taxon>Cyanobacteriota</taxon>
        <taxon>Cyanophyceae</taxon>
        <taxon>Oscillatoriophycideae</taxon>
        <taxon>Oscillatoriales</taxon>
        <taxon>Oscillatoriaceae</taxon>
        <taxon>Planktothricoides</taxon>
    </lineage>
</organism>